<comment type="caution">
    <text evidence="1">The sequence shown here is derived from an EMBL/GenBank/DDBJ whole genome shotgun (WGS) entry which is preliminary data.</text>
</comment>
<proteinExistence type="predicted"/>
<keyword evidence="2" id="KW-1185">Reference proteome</keyword>
<gene>
    <name evidence="1" type="ORF">HPB47_017217</name>
</gene>
<evidence type="ECO:0000313" key="2">
    <source>
        <dbReference type="Proteomes" id="UP000805193"/>
    </source>
</evidence>
<protein>
    <submittedName>
        <fullName evidence="1">Uncharacterized protein</fullName>
    </submittedName>
</protein>
<name>A0AC60QQU9_IXOPE</name>
<sequence length="1494" mass="163474">MSNPPDGSLLLVLPTGKSPRDAPATLRDMYDLTCREQMEPKWITTQDCLAKSSRNPTEVFVCDPFEGPAFDHLTALNCRVVGPLCMALCIQEQQSLPRRPNPLYSLSFRGMVVTVSALSPPERQKVQTRVELMGGTYMAALTKSVTHVVAGEVGSKKYHAAASRKLPVMQPQWVKLFWEKEQHALAHASSDAYTHLRLPAFKGLSITVSQVSPLERKELQALVESNGGKYSGQLKGRDTTHVVLLHAGGSKYQYGQAWQLHCVHVSWLYDSARAGYALDESLYTVKPQGATKSTPSSLTEAPSFDLPVDVSAIEKVDLVSCLEETHASNVSDASRMTQRDPVDEINVEKLSSHCGQFLDGCCVLLWGFAPEKLDKMRRVINACGGVRFNEYAEEVTHVVVAEGASVSQLNKAIAKQGGFPYLVSPQWFAESSALGAVQNIDTYLLVKAASKPSIVESPGSISRHTVETSQKAPPRELDRTTRPDLSDIVNQYRTLDSTPANGSALQDPLTSYNAECQGIDLIPAEATVKGDKLSSRLSNLTPNALFDFMTFRIHDFKSEDEALLREMIDHNGGKVIADIKSKADGPRKLVEVVPLVVDLGKDYDQFGGVVVTYCWLQACIHAETLLGFDSDPLFSPFQKPTSEAPLHGCVISFSQYNAPEREFLIHLAESMGAVCQAFLVRKVSKQRKLLRNTHLVACEPQGCKYEAAKNWGLPVVTKEWLVASAKFCTKVNEDQFFVDSVYNETSRAKDSEASKLVNEEEARHETTAINDSSVCCEAPATSLSPEKGRGSTPQCAPTLNGGEYHSDSAEGISSKFECSDLPDQVQTPEHVQRSSIDGVPTPGSYLKSQRIRELMHQSRNSSSTSIASIDGSISEDTFQQMLDGTHKPKLHLPGLPEQLEAKQKAARKGPHTLSLGKQLAQNMRLAAERIGDRDLLDGLSSTPTPKEARAPAFPLPEPDSRPLEGIVVCVSKKLGQHEKELGDIVVSLGGQFAQEWTEHCTHFVCQGRPGEPLPREAGRARERGKKLVSPEWVYACKGSGARLDEADFPSVRDERLSLSGHLTAVRIPKQKSPTKEQSTSSEPSLSKGWPQVDSFAGAQQVTPKPTEPPSRRLTENHRIINDQLDELMSVAKEAGRRLSHHPPPRASLFNSPSVPDVPHPAPSSPTGRSAHLPLPDSESQFVGVTWDDPTRRQEMARLAGKLSEVEPLSQFSQWDGADDVFNAPKPPPDPLPEPPKKFMLSGLAEEQKAHYAGVIEELGGVLLTSKNYDPEMTHLVLASALKNERYLAAVAAGKFVLHTAYLDDSAEAGRFLDEEGYEWGGPLTDGVLANLSTSSVKGQSHKPAYAPRRWRQLISRNPDSRGAFSEWRVLLFASGAAKEAVYRRVLEAGGANILPSSPPDFQPGDVTHALFDAGTARSVDLKLLTDAGVLCLKAEYMATFLVDDPAPSPEKFRISELMSLLNCEAPSRRATSKRDCGDTSSEGGSRHKAKRNRR</sequence>
<organism evidence="1 2">
    <name type="scientific">Ixodes persulcatus</name>
    <name type="common">Taiga tick</name>
    <dbReference type="NCBI Taxonomy" id="34615"/>
    <lineage>
        <taxon>Eukaryota</taxon>
        <taxon>Metazoa</taxon>
        <taxon>Ecdysozoa</taxon>
        <taxon>Arthropoda</taxon>
        <taxon>Chelicerata</taxon>
        <taxon>Arachnida</taxon>
        <taxon>Acari</taxon>
        <taxon>Parasitiformes</taxon>
        <taxon>Ixodida</taxon>
        <taxon>Ixodoidea</taxon>
        <taxon>Ixodidae</taxon>
        <taxon>Ixodinae</taxon>
        <taxon>Ixodes</taxon>
    </lineage>
</organism>
<dbReference type="Proteomes" id="UP000805193">
    <property type="component" value="Unassembled WGS sequence"/>
</dbReference>
<evidence type="ECO:0000313" key="1">
    <source>
        <dbReference type="EMBL" id="KAG0437929.1"/>
    </source>
</evidence>
<reference evidence="1 2" key="1">
    <citation type="journal article" date="2020" name="Cell">
        <title>Large-Scale Comparative Analyses of Tick Genomes Elucidate Their Genetic Diversity and Vector Capacities.</title>
        <authorList>
            <consortium name="Tick Genome and Microbiome Consortium (TIGMIC)"/>
            <person name="Jia N."/>
            <person name="Wang J."/>
            <person name="Shi W."/>
            <person name="Du L."/>
            <person name="Sun Y."/>
            <person name="Zhan W."/>
            <person name="Jiang J.F."/>
            <person name="Wang Q."/>
            <person name="Zhang B."/>
            <person name="Ji P."/>
            <person name="Bell-Sakyi L."/>
            <person name="Cui X.M."/>
            <person name="Yuan T.T."/>
            <person name="Jiang B.G."/>
            <person name="Yang W.F."/>
            <person name="Lam T.T."/>
            <person name="Chang Q.C."/>
            <person name="Ding S.J."/>
            <person name="Wang X.J."/>
            <person name="Zhu J.G."/>
            <person name="Ruan X.D."/>
            <person name="Zhao L."/>
            <person name="Wei J.T."/>
            <person name="Ye R.Z."/>
            <person name="Que T.C."/>
            <person name="Du C.H."/>
            <person name="Zhou Y.H."/>
            <person name="Cheng J.X."/>
            <person name="Dai P.F."/>
            <person name="Guo W.B."/>
            <person name="Han X.H."/>
            <person name="Huang E.J."/>
            <person name="Li L.F."/>
            <person name="Wei W."/>
            <person name="Gao Y.C."/>
            <person name="Liu J.Z."/>
            <person name="Shao H.Z."/>
            <person name="Wang X."/>
            <person name="Wang C.C."/>
            <person name="Yang T.C."/>
            <person name="Huo Q.B."/>
            <person name="Li W."/>
            <person name="Chen H.Y."/>
            <person name="Chen S.E."/>
            <person name="Zhou L.G."/>
            <person name="Ni X.B."/>
            <person name="Tian J.H."/>
            <person name="Sheng Y."/>
            <person name="Liu T."/>
            <person name="Pan Y.S."/>
            <person name="Xia L.Y."/>
            <person name="Li J."/>
            <person name="Zhao F."/>
            <person name="Cao W.C."/>
        </authorList>
    </citation>
    <scope>NUCLEOTIDE SEQUENCE [LARGE SCALE GENOMIC DNA]</scope>
    <source>
        <strain evidence="1">Iper-2018</strain>
    </source>
</reference>
<dbReference type="EMBL" id="JABSTQ010006100">
    <property type="protein sequence ID" value="KAG0437929.1"/>
    <property type="molecule type" value="Genomic_DNA"/>
</dbReference>
<accession>A0AC60QQU9</accession>